<dbReference type="GO" id="GO:0051536">
    <property type="term" value="F:iron-sulfur cluster binding"/>
    <property type="evidence" value="ECO:0007669"/>
    <property type="project" value="InterPro"/>
</dbReference>
<dbReference type="InterPro" id="IPR001203">
    <property type="entry name" value="OxRdtase_Ald_Fedxn_C"/>
</dbReference>
<dbReference type="GO" id="GO:0009055">
    <property type="term" value="F:electron transfer activity"/>
    <property type="evidence" value="ECO:0007669"/>
    <property type="project" value="InterPro"/>
</dbReference>
<evidence type="ECO:0000259" key="1">
    <source>
        <dbReference type="Pfam" id="PF01314"/>
    </source>
</evidence>
<dbReference type="InterPro" id="IPR013984">
    <property type="entry name" value="Ald_Fedxn_OxRdtase_dom2"/>
</dbReference>
<dbReference type="InterPro" id="IPR036021">
    <property type="entry name" value="Tungsten_al_ferr_oxy-like_C"/>
</dbReference>
<accession>A0A383E5D7</accession>
<gene>
    <name evidence="2" type="ORF">METZ01_LOCUS504517</name>
</gene>
<dbReference type="PANTHER" id="PTHR30038:SF0">
    <property type="entry name" value="TUNGSTEN-CONTAINING ALDEHYDE FERREDOXIN OXIDOREDUCTASE"/>
    <property type="match status" value="1"/>
</dbReference>
<evidence type="ECO:0000313" key="2">
    <source>
        <dbReference type="EMBL" id="SVE51663.1"/>
    </source>
</evidence>
<name>A0A383E5D7_9ZZZZ</name>
<dbReference type="Pfam" id="PF01314">
    <property type="entry name" value="AFOR_C"/>
    <property type="match status" value="1"/>
</dbReference>
<protein>
    <recommendedName>
        <fullName evidence="1">Aldehyde ferredoxin oxidoreductase C-terminal domain-containing protein</fullName>
    </recommendedName>
</protein>
<dbReference type="GO" id="GO:0016625">
    <property type="term" value="F:oxidoreductase activity, acting on the aldehyde or oxo group of donors, iron-sulfur protein as acceptor"/>
    <property type="evidence" value="ECO:0007669"/>
    <property type="project" value="InterPro"/>
</dbReference>
<dbReference type="Gene3D" id="1.10.569.10">
    <property type="entry name" value="Aldehyde Ferredoxin Oxidoreductase Protein, subunit A, domain 2"/>
    <property type="match status" value="1"/>
</dbReference>
<feature type="domain" description="Aldehyde ferredoxin oxidoreductase C-terminal" evidence="1">
    <location>
        <begin position="10"/>
        <end position="219"/>
    </location>
</feature>
<feature type="non-terminal residue" evidence="2">
    <location>
        <position position="232"/>
    </location>
</feature>
<dbReference type="EMBL" id="UINC01222750">
    <property type="protein sequence ID" value="SVE51663.1"/>
    <property type="molecule type" value="Genomic_DNA"/>
</dbReference>
<reference evidence="2" key="1">
    <citation type="submission" date="2018-05" db="EMBL/GenBank/DDBJ databases">
        <authorList>
            <person name="Lanie J.A."/>
            <person name="Ng W.-L."/>
            <person name="Kazmierczak K.M."/>
            <person name="Andrzejewski T.M."/>
            <person name="Davidsen T.M."/>
            <person name="Wayne K.J."/>
            <person name="Tettelin H."/>
            <person name="Glass J.I."/>
            <person name="Rusch D."/>
            <person name="Podicherti R."/>
            <person name="Tsui H.-C.T."/>
            <person name="Winkler M.E."/>
        </authorList>
    </citation>
    <scope>NUCLEOTIDE SEQUENCE</scope>
</reference>
<feature type="non-terminal residue" evidence="2">
    <location>
        <position position="1"/>
    </location>
</feature>
<proteinExistence type="predicted"/>
<dbReference type="SUPFAM" id="SSF48310">
    <property type="entry name" value="Aldehyde ferredoxin oxidoreductase, C-terminal domains"/>
    <property type="match status" value="1"/>
</dbReference>
<organism evidence="2">
    <name type="scientific">marine metagenome</name>
    <dbReference type="NCBI Taxonomy" id="408172"/>
    <lineage>
        <taxon>unclassified sequences</taxon>
        <taxon>metagenomes</taxon>
        <taxon>ecological metagenomes</taxon>
    </lineage>
</organism>
<sequence length="232" mass="24829">GITANSAISGDAPVLNWGGVGVIDLVNEFSMENLNGPVMNESKEKKYACWHCPVACGAESIDGSDRGEFAFPLHTHRPEYETMGAFGIMNGVNDTDAMWAVNHWCNEYGLDTISTGAAISFAIECYTNGVLTKEDTDGLDLVWGNASAVLSAIHKIGRREGDLGELLADGTTVAAEKIGDDAKEYLTAIDGEEPPMHDPKLDLGFAVSYSLDPTPARHTIWSPGSSSKFPNM</sequence>
<dbReference type="InterPro" id="IPR051919">
    <property type="entry name" value="W-dependent_AOR"/>
</dbReference>
<dbReference type="AlphaFoldDB" id="A0A383E5D7"/>
<dbReference type="PANTHER" id="PTHR30038">
    <property type="entry name" value="ALDEHYDE FERREDOXIN OXIDOREDUCTASE"/>
    <property type="match status" value="1"/>
</dbReference>